<dbReference type="Gene3D" id="3.30.470.20">
    <property type="entry name" value="ATP-grasp fold, B domain"/>
    <property type="match status" value="1"/>
</dbReference>
<evidence type="ECO:0000313" key="2">
    <source>
        <dbReference type="EMBL" id="PWS34528.1"/>
    </source>
</evidence>
<dbReference type="PANTHER" id="PTHR42793:SF4">
    <property type="entry name" value="BLL6376 PROTEIN"/>
    <property type="match status" value="1"/>
</dbReference>
<dbReference type="Gene3D" id="3.40.50.261">
    <property type="entry name" value="Succinyl-CoA synthetase domains"/>
    <property type="match status" value="1"/>
</dbReference>
<keyword evidence="3" id="KW-1185">Reference proteome</keyword>
<comment type="caution">
    <text evidence="2">The sequence shown here is derived from an EMBL/GenBank/DDBJ whole genome shotgun (WGS) entry which is preliminary data.</text>
</comment>
<protein>
    <submittedName>
        <fullName evidence="2">Uncharacterized protein</fullName>
    </submittedName>
</protein>
<name>A0A317FAM0_9PROT</name>
<keyword evidence="1" id="KW-0816">Tricarboxylic acid cycle</keyword>
<dbReference type="GO" id="GO:0006099">
    <property type="term" value="P:tricarboxylic acid cycle"/>
    <property type="evidence" value="ECO:0007669"/>
    <property type="project" value="UniProtKB-KW"/>
</dbReference>
<reference evidence="3" key="1">
    <citation type="submission" date="2018-05" db="EMBL/GenBank/DDBJ databases">
        <authorList>
            <person name="Du Z."/>
            <person name="Wang X."/>
        </authorList>
    </citation>
    <scope>NUCLEOTIDE SEQUENCE [LARGE SCALE GENOMIC DNA]</scope>
    <source>
        <strain evidence="3">CQN31</strain>
    </source>
</reference>
<organism evidence="2 3">
    <name type="scientific">Falsiroseomonas bella</name>
    <dbReference type="NCBI Taxonomy" id="2184016"/>
    <lineage>
        <taxon>Bacteria</taxon>
        <taxon>Pseudomonadati</taxon>
        <taxon>Pseudomonadota</taxon>
        <taxon>Alphaproteobacteria</taxon>
        <taxon>Acetobacterales</taxon>
        <taxon>Roseomonadaceae</taxon>
        <taxon>Falsiroseomonas</taxon>
    </lineage>
</organism>
<evidence type="ECO:0000256" key="1">
    <source>
        <dbReference type="ARBA" id="ARBA00022532"/>
    </source>
</evidence>
<accession>A0A317FAM0</accession>
<gene>
    <name evidence="2" type="ORF">DFH01_23570</name>
</gene>
<dbReference type="EMBL" id="QGNA01000006">
    <property type="protein sequence ID" value="PWS34528.1"/>
    <property type="molecule type" value="Genomic_DNA"/>
</dbReference>
<dbReference type="AlphaFoldDB" id="A0A317FAM0"/>
<dbReference type="InterPro" id="IPR016102">
    <property type="entry name" value="Succinyl-CoA_synth-like"/>
</dbReference>
<proteinExistence type="predicted"/>
<dbReference type="Proteomes" id="UP000245765">
    <property type="component" value="Unassembled WGS sequence"/>
</dbReference>
<dbReference type="SUPFAM" id="SSF52210">
    <property type="entry name" value="Succinyl-CoA synthetase domains"/>
    <property type="match status" value="1"/>
</dbReference>
<sequence>MQGDVSGEAAWVTASGDPPVLLLAGSLHTAEAMRRIAANRSLPIATRTGPDAAALLSAALESSARILALVQEVSCDGAALCAALGAARRAGRIVVLLPADGSVSQSGRMLLAAEGAILVAAHRELLDTALFAASLARTGLPAGPRVAIMTGGGGGGVIAADLCGAAGLEVPPLSEATRATLAPLVPAIASTANPVDLTPEAFNEKTYDRFPRILDIVADDPGVDAIFLPTTFNAPRGEAVAAQLLAEFHARAPKPVLIAAGTPPAMLPVFARFGVAPIADIAAAAATLGKLVARARLAPSLMRSGGIAAPWKARDLSARLAEAGFACTPESVAADGRVLPLALSGWREDGFGALVALGAGGVAGRVLEEQVIAPAPLDDDAALALLERSRAVAQVARLEPSLDRPALARAVAGFSRLVAGAPWPRFRLRLDPVLAGAGAPRVPDARLSLAPEEC</sequence>
<evidence type="ECO:0000313" key="3">
    <source>
        <dbReference type="Proteomes" id="UP000245765"/>
    </source>
</evidence>
<dbReference type="Pfam" id="PF13549">
    <property type="entry name" value="ATP-grasp_5"/>
    <property type="match status" value="1"/>
</dbReference>
<dbReference type="PANTHER" id="PTHR42793">
    <property type="entry name" value="COA BINDING DOMAIN CONTAINING PROTEIN"/>
    <property type="match status" value="1"/>
</dbReference>